<dbReference type="InterPro" id="IPR023401">
    <property type="entry name" value="ODC_N"/>
</dbReference>
<dbReference type="InterPro" id="IPR003462">
    <property type="entry name" value="ODC_Mu_crystall"/>
</dbReference>
<accession>A0A6M1SA51</accession>
<dbReference type="Proteomes" id="UP000477849">
    <property type="component" value="Unassembled WGS sequence"/>
</dbReference>
<evidence type="ECO:0000313" key="4">
    <source>
        <dbReference type="Proteomes" id="UP000477849"/>
    </source>
</evidence>
<reference evidence="3 4" key="1">
    <citation type="submission" date="2020-02" db="EMBL/GenBank/DDBJ databases">
        <title>Genome sequence of the type strain CCBAU10050 of Rhizobium daejeonense.</title>
        <authorList>
            <person name="Gao J."/>
            <person name="Sun J."/>
        </authorList>
    </citation>
    <scope>NUCLEOTIDE SEQUENCE [LARGE SCALE GENOMIC DNA]</scope>
    <source>
        <strain evidence="3 4">CCBAU10050</strain>
    </source>
</reference>
<protein>
    <submittedName>
        <fullName evidence="3">Ornithine cyclodeaminase</fullName>
    </submittedName>
</protein>
<dbReference type="InterPro" id="IPR036291">
    <property type="entry name" value="NAD(P)-bd_dom_sf"/>
</dbReference>
<evidence type="ECO:0000256" key="1">
    <source>
        <dbReference type="ARBA" id="ARBA00008903"/>
    </source>
</evidence>
<dbReference type="PANTHER" id="PTHR13812:SF19">
    <property type="entry name" value="KETIMINE REDUCTASE MU-CRYSTALLIN"/>
    <property type="match status" value="1"/>
</dbReference>
<dbReference type="EMBL" id="JAAKZH010000008">
    <property type="protein sequence ID" value="NGO66030.1"/>
    <property type="molecule type" value="Genomic_DNA"/>
</dbReference>
<gene>
    <name evidence="3" type="ORF">G6N76_20435</name>
</gene>
<dbReference type="PANTHER" id="PTHR13812">
    <property type="entry name" value="KETIMINE REDUCTASE MU-CRYSTALLIN"/>
    <property type="match status" value="1"/>
</dbReference>
<dbReference type="Pfam" id="PF02423">
    <property type="entry name" value="OCD_Mu_crystall"/>
    <property type="match status" value="1"/>
</dbReference>
<organism evidence="3 4">
    <name type="scientific">Rhizobium daejeonense</name>
    <dbReference type="NCBI Taxonomy" id="240521"/>
    <lineage>
        <taxon>Bacteria</taxon>
        <taxon>Pseudomonadati</taxon>
        <taxon>Pseudomonadota</taxon>
        <taxon>Alphaproteobacteria</taxon>
        <taxon>Hyphomicrobiales</taxon>
        <taxon>Rhizobiaceae</taxon>
        <taxon>Rhizobium/Agrobacterium group</taxon>
        <taxon>Rhizobium</taxon>
    </lineage>
</organism>
<dbReference type="SUPFAM" id="SSF51735">
    <property type="entry name" value="NAD(P)-binding Rossmann-fold domains"/>
    <property type="match status" value="1"/>
</dbReference>
<evidence type="ECO:0000256" key="2">
    <source>
        <dbReference type="ARBA" id="ARBA00023027"/>
    </source>
</evidence>
<dbReference type="AlphaFoldDB" id="A0A6M1SA51"/>
<dbReference type="RefSeq" id="WP_163897153.1">
    <property type="nucleotide sequence ID" value="NZ_CP048424.1"/>
</dbReference>
<name>A0A6M1SA51_9HYPH</name>
<dbReference type="GO" id="GO:0005737">
    <property type="term" value="C:cytoplasm"/>
    <property type="evidence" value="ECO:0007669"/>
    <property type="project" value="TreeGrafter"/>
</dbReference>
<comment type="caution">
    <text evidence="3">The sequence shown here is derived from an EMBL/GenBank/DDBJ whole genome shotgun (WGS) entry which is preliminary data.</text>
</comment>
<proteinExistence type="inferred from homology"/>
<comment type="similarity">
    <text evidence="1">Belongs to the ornithine cyclodeaminase/mu-crystallin family.</text>
</comment>
<sequence length="367" mass="39283">MVVPELERTIPLEVISASALREAGAELTTGEMLGALQSAWKDIRAGCALGGKGVLSLPEDLFWNASGFGALRQEFSAERLGWKLSALYSVGSQYAGVKIIGANAFNRRFGLPRSTSTYILMDRLSLRPIAIFDATAISAARTGSYAAIVQQAFLPGPDRFSVFIFGAGPVARSVIETLDHVAGGLIERIFIRSRTVDTSIRLVQSLEGQVRAELVAVEDNTELAACAFVVTASNAAAPVFRDQELHPAAVTLHLGGDEVPEPYLQRVLRSGTLVCDDLKTVARRNSQSLSLYFSRRGLALDAIGPLLGIRELSASEDWKAMPGEPVCVTCVGLPMLDLYAVQATYEKYLGLCGESDEVFRGAGGPGD</sequence>
<dbReference type="Gene3D" id="3.40.50.720">
    <property type="entry name" value="NAD(P)-binding Rossmann-like Domain"/>
    <property type="match status" value="1"/>
</dbReference>
<dbReference type="Gene3D" id="3.30.1780.10">
    <property type="entry name" value="ornithine cyclodeaminase, domain 1"/>
    <property type="match status" value="1"/>
</dbReference>
<keyword evidence="4" id="KW-1185">Reference proteome</keyword>
<evidence type="ECO:0000313" key="3">
    <source>
        <dbReference type="EMBL" id="NGO66030.1"/>
    </source>
</evidence>
<keyword evidence="2" id="KW-0520">NAD</keyword>